<dbReference type="Proteomes" id="UP000664628">
    <property type="component" value="Unassembled WGS sequence"/>
</dbReference>
<proteinExistence type="predicted"/>
<sequence>MYKYLISFVLLLSGVASAQVKDWQAGVKMDNMLFPSYILAHAGWDDNENDTVQIDGQPFYIITEDGTSQIAVELDLTSRADVKIELLPSEINTYSVYQGKLDKGSYGVYPKINYKYDFMRNRTQPGPVNLVFVLSINGRKVGQKTQTVSLRSISECPFYMADEENETEEDLGYMFAAYVNEDDPRIDAFLKEALKTGIVSSFAGYQGTEAEVIRQIAAIWAAMGHRGIQYSSITNTSSSSQSVFSQRVRSLGDVLKNNQANCVDGSVFMCSVLKAIDLHSFLVKVPGHCYMGVYLDDAKKKPYYIETTTISNAGLVGLKIGSEQAKKQAIASLGESAAVAKKDYTAHAKAFNKDDSEYIKIDIDEAREIVKPIGQ</sequence>
<feature type="signal peptide" evidence="1">
    <location>
        <begin position="1"/>
        <end position="18"/>
    </location>
</feature>
<evidence type="ECO:0000313" key="3">
    <source>
        <dbReference type="Proteomes" id="UP000664628"/>
    </source>
</evidence>
<name>A0ABS3JFW7_9BACT</name>
<protein>
    <submittedName>
        <fullName evidence="2">Uncharacterized protein</fullName>
    </submittedName>
</protein>
<reference evidence="2 3" key="1">
    <citation type="submission" date="2021-03" db="EMBL/GenBank/DDBJ databases">
        <title>Fibrella sp. HMF5405 genome sequencing and assembly.</title>
        <authorList>
            <person name="Kang H."/>
            <person name="Kim H."/>
            <person name="Bae S."/>
            <person name="Joh K."/>
        </authorList>
    </citation>
    <scope>NUCLEOTIDE SEQUENCE [LARGE SCALE GENOMIC DNA]</scope>
    <source>
        <strain evidence="2 3">HMF5405</strain>
    </source>
</reference>
<keyword evidence="1" id="KW-0732">Signal</keyword>
<feature type="chain" id="PRO_5045442946" evidence="1">
    <location>
        <begin position="19"/>
        <end position="375"/>
    </location>
</feature>
<evidence type="ECO:0000256" key="1">
    <source>
        <dbReference type="SAM" id="SignalP"/>
    </source>
</evidence>
<gene>
    <name evidence="2" type="ORF">J2I46_06265</name>
</gene>
<keyword evidence="3" id="KW-1185">Reference proteome</keyword>
<accession>A0ABS3JFW7</accession>
<organism evidence="2 3">
    <name type="scientific">Fibrella forsythiae</name>
    <dbReference type="NCBI Taxonomy" id="2817061"/>
    <lineage>
        <taxon>Bacteria</taxon>
        <taxon>Pseudomonadati</taxon>
        <taxon>Bacteroidota</taxon>
        <taxon>Cytophagia</taxon>
        <taxon>Cytophagales</taxon>
        <taxon>Spirosomataceae</taxon>
        <taxon>Fibrella</taxon>
    </lineage>
</organism>
<evidence type="ECO:0000313" key="2">
    <source>
        <dbReference type="EMBL" id="MBO0948179.1"/>
    </source>
</evidence>
<comment type="caution">
    <text evidence="2">The sequence shown here is derived from an EMBL/GenBank/DDBJ whole genome shotgun (WGS) entry which is preliminary data.</text>
</comment>
<dbReference type="EMBL" id="JAFMYW010000002">
    <property type="protein sequence ID" value="MBO0948179.1"/>
    <property type="molecule type" value="Genomic_DNA"/>
</dbReference>
<dbReference type="RefSeq" id="WP_207328145.1">
    <property type="nucleotide sequence ID" value="NZ_JAFMYW010000002.1"/>
</dbReference>